<protein>
    <submittedName>
        <fullName evidence="1">Uncharacterized protein</fullName>
    </submittedName>
</protein>
<proteinExistence type="predicted"/>
<evidence type="ECO:0000313" key="2">
    <source>
        <dbReference type="Proteomes" id="UP000004923"/>
    </source>
</evidence>
<sequence length="39" mass="4209">MGGTAKFFRPCKLISFAGAFSYFWLTADKASSAAVIPHI</sequence>
<accession>E8LCE6</accession>
<name>E8LCE6_9FIRM</name>
<dbReference type="AlphaFoldDB" id="E8LCE6"/>
<keyword evidence="2" id="KW-1185">Reference proteome</keyword>
<dbReference type="Proteomes" id="UP000004923">
    <property type="component" value="Unassembled WGS sequence"/>
</dbReference>
<comment type="caution">
    <text evidence="1">The sequence shown here is derived from an EMBL/GenBank/DDBJ whole genome shotgun (WGS) entry which is preliminary data.</text>
</comment>
<organism evidence="1 2">
    <name type="scientific">Phascolarctobacterium succinatutens YIT 12067</name>
    <dbReference type="NCBI Taxonomy" id="626939"/>
    <lineage>
        <taxon>Bacteria</taxon>
        <taxon>Bacillati</taxon>
        <taxon>Bacillota</taxon>
        <taxon>Negativicutes</taxon>
        <taxon>Acidaminococcales</taxon>
        <taxon>Acidaminococcaceae</taxon>
        <taxon>Phascolarctobacterium</taxon>
    </lineage>
</organism>
<dbReference type="HOGENOM" id="CLU_3314325_0_0_9"/>
<dbReference type="EMBL" id="AEVN01000020">
    <property type="protein sequence ID" value="EFY05492.1"/>
    <property type="molecule type" value="Genomic_DNA"/>
</dbReference>
<reference evidence="1 2" key="1">
    <citation type="submission" date="2011-01" db="EMBL/GenBank/DDBJ databases">
        <authorList>
            <person name="Weinstock G."/>
            <person name="Sodergren E."/>
            <person name="Clifton S."/>
            <person name="Fulton L."/>
            <person name="Fulton B."/>
            <person name="Courtney L."/>
            <person name="Fronick C."/>
            <person name="Harrison M."/>
            <person name="Strong C."/>
            <person name="Farmer C."/>
            <person name="Delahaunty K."/>
            <person name="Markovic C."/>
            <person name="Hall O."/>
            <person name="Minx P."/>
            <person name="Tomlinson C."/>
            <person name="Mitreva M."/>
            <person name="Hou S."/>
            <person name="Chen J."/>
            <person name="Wollam A."/>
            <person name="Pepin K.H."/>
            <person name="Johnson M."/>
            <person name="Bhonagiri V."/>
            <person name="Zhang X."/>
            <person name="Suruliraj S."/>
            <person name="Warren W."/>
            <person name="Chinwalla A."/>
            <person name="Mardis E.R."/>
            <person name="Wilson R.K."/>
        </authorList>
    </citation>
    <scope>NUCLEOTIDE SEQUENCE [LARGE SCALE GENOMIC DNA]</scope>
    <source>
        <strain evidence="1 2">YIT 12067</strain>
    </source>
</reference>
<gene>
    <name evidence="1" type="ORF">HMPREF9443_00515</name>
</gene>
<evidence type="ECO:0000313" key="1">
    <source>
        <dbReference type="EMBL" id="EFY05492.1"/>
    </source>
</evidence>